<keyword evidence="4" id="KW-1185">Reference proteome</keyword>
<evidence type="ECO:0000256" key="1">
    <source>
        <dbReference type="SAM" id="Coils"/>
    </source>
</evidence>
<dbReference type="GO" id="GO:0004197">
    <property type="term" value="F:cysteine-type endopeptidase activity"/>
    <property type="evidence" value="ECO:0007669"/>
    <property type="project" value="InterPro"/>
</dbReference>
<accession>A0A0K1EC38</accession>
<sequence length="524" mass="57295">MTLEASPETTVVVITGASEWPEHSNFTAHKSFKNSAASFSEYLLNESNFGLPKDNLLDCFDTLFTPSEFDKQISSFIAERREALKNRGLSLSDLIFYYVGHGDFCGSLQDYYLALRTTRKDSESVTGLKIRDLAEALNRDAKFIRRYIILDSCFSAVAMSSFQTTAATLADRSLEQAFPAPVNSKSNGPVKGTALFCSSSSREASLAPPSEHYTVFSSALLEVLRNGHAAGPVLLSLGEVATLVEEKILSRPTGYPRPELHSPDQRQGDIGLIPLFPNAALQMTAAMRRIDKLSARVAALEDALKTLQQRNHSAETDLTIRCGVPATTSNVSKGEHPQSSDRTHDTFAVRVLARNGELSRLGSADSILGTADTALDRSTRSLNFTHLRRTFPELIRAEFLDSGVFPPIKLLTKPNIDSKDSTIEFDVSFDQTDHSGCVITIFILAPKSNEKGTVSIYVGAFANPGRHTPITPPADVLATLFEGEFDEPAIRLVVKQYILSLHVALTSASRTRPIEGETYAIVEV</sequence>
<proteinExistence type="predicted"/>
<dbReference type="InterPro" id="IPR011600">
    <property type="entry name" value="Pept_C14_caspase"/>
</dbReference>
<evidence type="ECO:0000259" key="2">
    <source>
        <dbReference type="Pfam" id="PF00656"/>
    </source>
</evidence>
<dbReference type="Gene3D" id="3.40.50.1460">
    <property type="match status" value="1"/>
</dbReference>
<dbReference type="KEGG" id="ccro:CMC5_023850"/>
<dbReference type="STRING" id="52.CMC5_023850"/>
<organism evidence="3 4">
    <name type="scientific">Chondromyces crocatus</name>
    <dbReference type="NCBI Taxonomy" id="52"/>
    <lineage>
        <taxon>Bacteria</taxon>
        <taxon>Pseudomonadati</taxon>
        <taxon>Myxococcota</taxon>
        <taxon>Polyangia</taxon>
        <taxon>Polyangiales</taxon>
        <taxon>Polyangiaceae</taxon>
        <taxon>Chondromyces</taxon>
    </lineage>
</organism>
<dbReference type="EMBL" id="CP012159">
    <property type="protein sequence ID" value="AKT38242.1"/>
    <property type="molecule type" value="Genomic_DNA"/>
</dbReference>
<dbReference type="RefSeq" id="WP_169796517.1">
    <property type="nucleotide sequence ID" value="NZ_CP012159.1"/>
</dbReference>
<evidence type="ECO:0000313" key="4">
    <source>
        <dbReference type="Proteomes" id="UP000067626"/>
    </source>
</evidence>
<protein>
    <recommendedName>
        <fullName evidence="2">Peptidase C14 caspase domain-containing protein</fullName>
    </recommendedName>
</protein>
<feature type="coiled-coil region" evidence="1">
    <location>
        <begin position="283"/>
        <end position="317"/>
    </location>
</feature>
<evidence type="ECO:0000313" key="3">
    <source>
        <dbReference type="EMBL" id="AKT38242.1"/>
    </source>
</evidence>
<keyword evidence="1" id="KW-0175">Coiled coil</keyword>
<feature type="domain" description="Peptidase C14 caspase" evidence="2">
    <location>
        <begin position="92"/>
        <end position="246"/>
    </location>
</feature>
<gene>
    <name evidence="3" type="ORF">CMC5_023850</name>
</gene>
<reference evidence="3 4" key="1">
    <citation type="submission" date="2015-07" db="EMBL/GenBank/DDBJ databases">
        <title>Genome analysis of myxobacterium Chondromyces crocatus Cm c5 reveals a high potential for natural compound synthesis and the genetic basis for the loss of fruiting body formation.</title>
        <authorList>
            <person name="Zaburannyi N."/>
            <person name="Bunk B."/>
            <person name="Maier J."/>
            <person name="Overmann J."/>
            <person name="Mueller R."/>
        </authorList>
    </citation>
    <scope>NUCLEOTIDE SEQUENCE [LARGE SCALE GENOMIC DNA]</scope>
    <source>
        <strain evidence="3 4">Cm c5</strain>
    </source>
</reference>
<dbReference type="GO" id="GO:0006508">
    <property type="term" value="P:proteolysis"/>
    <property type="evidence" value="ECO:0007669"/>
    <property type="project" value="InterPro"/>
</dbReference>
<dbReference type="Proteomes" id="UP000067626">
    <property type="component" value="Chromosome"/>
</dbReference>
<dbReference type="Pfam" id="PF00656">
    <property type="entry name" value="Peptidase_C14"/>
    <property type="match status" value="1"/>
</dbReference>
<dbReference type="AlphaFoldDB" id="A0A0K1EC38"/>
<name>A0A0K1EC38_CHOCO</name>